<organism evidence="2 3">
    <name type="scientific">Salvia divinorum</name>
    <name type="common">Maria pastora</name>
    <name type="synonym">Diviner's sage</name>
    <dbReference type="NCBI Taxonomy" id="28513"/>
    <lineage>
        <taxon>Eukaryota</taxon>
        <taxon>Viridiplantae</taxon>
        <taxon>Streptophyta</taxon>
        <taxon>Embryophyta</taxon>
        <taxon>Tracheophyta</taxon>
        <taxon>Spermatophyta</taxon>
        <taxon>Magnoliopsida</taxon>
        <taxon>eudicotyledons</taxon>
        <taxon>Gunneridae</taxon>
        <taxon>Pentapetalae</taxon>
        <taxon>asterids</taxon>
        <taxon>lamiids</taxon>
        <taxon>Lamiales</taxon>
        <taxon>Lamiaceae</taxon>
        <taxon>Nepetoideae</taxon>
        <taxon>Mentheae</taxon>
        <taxon>Salviinae</taxon>
        <taxon>Salvia</taxon>
        <taxon>Salvia subgen. Calosphace</taxon>
    </lineage>
</organism>
<feature type="chain" id="PRO_5044870878" evidence="1">
    <location>
        <begin position="21"/>
        <end position="95"/>
    </location>
</feature>
<dbReference type="PROSITE" id="PS51257">
    <property type="entry name" value="PROKAR_LIPOPROTEIN"/>
    <property type="match status" value="1"/>
</dbReference>
<sequence length="95" mass="10222">MKVQSLSSFIFFLAIAVVACRSTETDVDMKPISRNDKQQTSARAGVKVVVHDRRGANGGSDLTTKPSQTKNGAADLPVISLCVSMFLTSFFLLQA</sequence>
<accession>A0ABD1GXQ0</accession>
<evidence type="ECO:0000313" key="2">
    <source>
        <dbReference type="EMBL" id="KAL1548935.1"/>
    </source>
</evidence>
<evidence type="ECO:0000256" key="1">
    <source>
        <dbReference type="SAM" id="SignalP"/>
    </source>
</evidence>
<gene>
    <name evidence="2" type="ORF">AAHA92_17108</name>
</gene>
<feature type="signal peptide" evidence="1">
    <location>
        <begin position="1"/>
        <end position="20"/>
    </location>
</feature>
<dbReference type="EMBL" id="JBEAFC010000007">
    <property type="protein sequence ID" value="KAL1548935.1"/>
    <property type="molecule type" value="Genomic_DNA"/>
</dbReference>
<name>A0ABD1GXQ0_SALDI</name>
<keyword evidence="3" id="KW-1185">Reference proteome</keyword>
<proteinExistence type="predicted"/>
<dbReference type="Proteomes" id="UP001567538">
    <property type="component" value="Unassembled WGS sequence"/>
</dbReference>
<keyword evidence="1" id="KW-0732">Signal</keyword>
<comment type="caution">
    <text evidence="2">The sequence shown here is derived from an EMBL/GenBank/DDBJ whole genome shotgun (WGS) entry which is preliminary data.</text>
</comment>
<protein>
    <submittedName>
        <fullName evidence="2">Uncharacterized protein</fullName>
    </submittedName>
</protein>
<dbReference type="AlphaFoldDB" id="A0ABD1GXQ0"/>
<evidence type="ECO:0000313" key="3">
    <source>
        <dbReference type="Proteomes" id="UP001567538"/>
    </source>
</evidence>
<reference evidence="2 3" key="1">
    <citation type="submission" date="2024-06" db="EMBL/GenBank/DDBJ databases">
        <title>A chromosome level genome sequence of Diviner's sage (Salvia divinorum).</title>
        <authorList>
            <person name="Ford S.A."/>
            <person name="Ro D.-K."/>
            <person name="Ness R.W."/>
            <person name="Phillips M.A."/>
        </authorList>
    </citation>
    <scope>NUCLEOTIDE SEQUENCE [LARGE SCALE GENOMIC DNA]</scope>
    <source>
        <strain evidence="2">SAF-2024a</strain>
        <tissue evidence="2">Leaf</tissue>
    </source>
</reference>